<dbReference type="InterPro" id="IPR002872">
    <property type="entry name" value="Proline_DH_dom"/>
</dbReference>
<comment type="cofactor">
    <cofactor evidence="5">
        <name>FAD</name>
        <dbReference type="ChEBI" id="CHEBI:57692"/>
    </cofactor>
</comment>
<evidence type="ECO:0000256" key="6">
    <source>
        <dbReference type="SAM" id="MobiDB-lite"/>
    </source>
</evidence>
<dbReference type="GO" id="GO:0004657">
    <property type="term" value="F:proline dehydrogenase activity"/>
    <property type="evidence" value="ECO:0007669"/>
    <property type="project" value="UniProtKB-EC"/>
</dbReference>
<dbReference type="InterPro" id="IPR029041">
    <property type="entry name" value="FAD-linked_oxidoreductase-like"/>
</dbReference>
<keyword evidence="4 5" id="KW-0642">Proline metabolism</keyword>
<proteinExistence type="inferred from homology"/>
<dbReference type="EMBL" id="LNIX01000006">
    <property type="protein sequence ID" value="OXA52967.1"/>
    <property type="molecule type" value="Genomic_DNA"/>
</dbReference>
<keyword evidence="9" id="KW-1185">Reference proteome</keyword>
<evidence type="ECO:0000313" key="8">
    <source>
        <dbReference type="EMBL" id="OXA52967.1"/>
    </source>
</evidence>
<feature type="region of interest" description="Disordered" evidence="6">
    <location>
        <begin position="199"/>
        <end position="231"/>
    </location>
</feature>
<reference evidence="8 9" key="1">
    <citation type="submission" date="2015-12" db="EMBL/GenBank/DDBJ databases">
        <title>The genome of Folsomia candida.</title>
        <authorList>
            <person name="Faddeeva A."/>
            <person name="Derks M.F."/>
            <person name="Anvar Y."/>
            <person name="Smit S."/>
            <person name="Van Straalen N."/>
            <person name="Roelofs D."/>
        </authorList>
    </citation>
    <scope>NUCLEOTIDE SEQUENCE [LARGE SCALE GENOMIC DNA]</scope>
    <source>
        <strain evidence="8 9">VU population</strain>
        <tissue evidence="8">Whole body</tissue>
    </source>
</reference>
<evidence type="ECO:0000256" key="4">
    <source>
        <dbReference type="ARBA" id="ARBA00023062"/>
    </source>
</evidence>
<dbReference type="Pfam" id="PF01619">
    <property type="entry name" value="Pro_dh"/>
    <property type="match status" value="1"/>
</dbReference>
<dbReference type="EC" id="1.5.5.2" evidence="5"/>
<evidence type="ECO:0000256" key="3">
    <source>
        <dbReference type="ARBA" id="ARBA00023002"/>
    </source>
</evidence>
<sequence length="651" mass="74324">MAGFRFVFGKNLLFDPKFNSTRNLNLTLLGLNHSSPYATTTKSSPLLCTANGVTKHSFLVRNASTTTTTTPPPVLAGTGVGDKPQQEPYKMKIRDTLDLTFSDARQAYRSKSTWEILRAYIVFKLCSINYLVEHNDKLMKLGQKVLGKTIFEKMMEATFYGHFVAGPDQIAIQPRIQHLREHGVKAILDYSVEEDISDEEAKKSDSVSSQKVGGSKGSSDQSEYTKYQEGTSNRRMKAAARTYFYMNEAQCERNMETFLQSIEAVSGATKGAGFAAIKVTALGRPQLLLQLSEAIARVHRYVGTFTGKRGVVMEQNVKVEDIKRRLERASKSDPTVESWLNNMTYDKSGLIHVLPWQGVVEAQQTLKEALKVPDVSTGKMESLVPPLSDHEEEMFKNMMRRLHTIFKTAKKLDVRVMVDAEQSYFQPAISRLAMEMSRIYNTEKAIVFNTYQCYLKEAHHNLSADLDQAERQNFFFGAKLVRGAYMEQERQRAAEMGYEDPINPNFEATTEMYQRNVNEAMTRIKRMKEIGDPKKICIMMATHNEDTVRFVIKNMKEYGIKRSDRLICFGQLYGMCDQVSFPLGQSGYSVYKYVPYGPVTEVLPYLSRRAQENRGFLKKIKKETTLLRKEFARRLMKGQLFYRPKGHYEPL</sequence>
<dbReference type="Proteomes" id="UP000198287">
    <property type="component" value="Unassembled WGS sequence"/>
</dbReference>
<keyword evidence="5" id="KW-0274">FAD</keyword>
<evidence type="ECO:0000313" key="9">
    <source>
        <dbReference type="Proteomes" id="UP000198287"/>
    </source>
</evidence>
<comment type="pathway">
    <text evidence="1">Amino-acid degradation; L-proline degradation into L-glutamate; L-glutamate from L-proline: step 1/2.</text>
</comment>
<dbReference type="GO" id="GO:0010133">
    <property type="term" value="P:L-proline catabolic process to L-glutamate"/>
    <property type="evidence" value="ECO:0007669"/>
    <property type="project" value="TreeGrafter"/>
</dbReference>
<dbReference type="AlphaFoldDB" id="A0A226E7L8"/>
<comment type="function">
    <text evidence="5">Converts proline to delta-1-pyrroline-5-carboxylate.</text>
</comment>
<dbReference type="GO" id="GO:0005739">
    <property type="term" value="C:mitochondrion"/>
    <property type="evidence" value="ECO:0007669"/>
    <property type="project" value="TreeGrafter"/>
</dbReference>
<protein>
    <recommendedName>
        <fullName evidence="5">Proline dehydrogenase</fullName>
        <ecNumber evidence="5">1.5.5.2</ecNumber>
    </recommendedName>
</protein>
<gene>
    <name evidence="8" type="ORF">Fcan01_12201</name>
</gene>
<feature type="domain" description="Proline dehydrogenase" evidence="7">
    <location>
        <begin position="174"/>
        <end position="618"/>
    </location>
</feature>
<comment type="similarity">
    <text evidence="2 5">Belongs to the proline oxidase family.</text>
</comment>
<dbReference type="OrthoDB" id="5464at2759"/>
<evidence type="ECO:0000256" key="5">
    <source>
        <dbReference type="RuleBase" id="RU364054"/>
    </source>
</evidence>
<dbReference type="PANTHER" id="PTHR13914">
    <property type="entry name" value="PROLINE OXIDASE"/>
    <property type="match status" value="1"/>
</dbReference>
<feature type="compositionally biased region" description="Low complexity" evidence="6">
    <location>
        <begin position="206"/>
        <end position="222"/>
    </location>
</feature>
<keyword evidence="3 5" id="KW-0560">Oxidoreductase</keyword>
<comment type="caution">
    <text evidence="8">The sequence shown here is derived from an EMBL/GenBank/DDBJ whole genome shotgun (WGS) entry which is preliminary data.</text>
</comment>
<dbReference type="FunFam" id="3.20.20.220:FF:000012">
    <property type="entry name" value="Proline dehydrogenase"/>
    <property type="match status" value="1"/>
</dbReference>
<organism evidence="8 9">
    <name type="scientific">Folsomia candida</name>
    <name type="common">Springtail</name>
    <dbReference type="NCBI Taxonomy" id="158441"/>
    <lineage>
        <taxon>Eukaryota</taxon>
        <taxon>Metazoa</taxon>
        <taxon>Ecdysozoa</taxon>
        <taxon>Arthropoda</taxon>
        <taxon>Hexapoda</taxon>
        <taxon>Collembola</taxon>
        <taxon>Entomobryomorpha</taxon>
        <taxon>Isotomoidea</taxon>
        <taxon>Isotomidae</taxon>
        <taxon>Proisotominae</taxon>
        <taxon>Folsomia</taxon>
    </lineage>
</organism>
<evidence type="ECO:0000256" key="2">
    <source>
        <dbReference type="ARBA" id="ARBA00005869"/>
    </source>
</evidence>
<accession>A0A226E7L8</accession>
<comment type="catalytic activity">
    <reaction evidence="5">
        <text>L-proline + a quinone = (S)-1-pyrroline-5-carboxylate + a quinol + H(+)</text>
        <dbReference type="Rhea" id="RHEA:23784"/>
        <dbReference type="ChEBI" id="CHEBI:15378"/>
        <dbReference type="ChEBI" id="CHEBI:17388"/>
        <dbReference type="ChEBI" id="CHEBI:24646"/>
        <dbReference type="ChEBI" id="CHEBI:60039"/>
        <dbReference type="ChEBI" id="CHEBI:132124"/>
        <dbReference type="EC" id="1.5.5.2"/>
    </reaction>
</comment>
<dbReference type="STRING" id="158441.A0A226E7L8"/>
<dbReference type="Gene3D" id="3.20.20.220">
    <property type="match status" value="2"/>
</dbReference>
<dbReference type="SUPFAM" id="SSF51730">
    <property type="entry name" value="FAD-linked oxidoreductase"/>
    <property type="match status" value="1"/>
</dbReference>
<keyword evidence="5" id="KW-0285">Flavoprotein</keyword>
<name>A0A226E7L8_FOLCA</name>
<evidence type="ECO:0000256" key="1">
    <source>
        <dbReference type="ARBA" id="ARBA00004739"/>
    </source>
</evidence>
<dbReference type="InterPro" id="IPR015659">
    <property type="entry name" value="Proline_oxidase"/>
</dbReference>
<dbReference type="GO" id="GO:0071949">
    <property type="term" value="F:FAD binding"/>
    <property type="evidence" value="ECO:0007669"/>
    <property type="project" value="TreeGrafter"/>
</dbReference>
<dbReference type="OMA" id="GPLKKYH"/>
<evidence type="ECO:0000259" key="7">
    <source>
        <dbReference type="Pfam" id="PF01619"/>
    </source>
</evidence>
<dbReference type="PANTHER" id="PTHR13914:SF0">
    <property type="entry name" value="PROLINE DEHYDROGENASE 1, MITOCHONDRIAL"/>
    <property type="match status" value="1"/>
</dbReference>